<dbReference type="EMBL" id="ML120019">
    <property type="protein sequence ID" value="RPA70900.1"/>
    <property type="molecule type" value="Genomic_DNA"/>
</dbReference>
<proteinExistence type="predicted"/>
<accession>A0A3N4HFG8</accession>
<feature type="compositionally biased region" description="Basic and acidic residues" evidence="1">
    <location>
        <begin position="1"/>
        <end position="11"/>
    </location>
</feature>
<feature type="compositionally biased region" description="Basic and acidic residues" evidence="1">
    <location>
        <begin position="1060"/>
        <end position="1078"/>
    </location>
</feature>
<keyword evidence="3" id="KW-1185">Reference proteome</keyword>
<dbReference type="AlphaFoldDB" id="A0A3N4HFG8"/>
<evidence type="ECO:0000313" key="2">
    <source>
        <dbReference type="EMBL" id="RPA70900.1"/>
    </source>
</evidence>
<protein>
    <submittedName>
        <fullName evidence="2">Uncharacterized protein</fullName>
    </submittedName>
</protein>
<feature type="region of interest" description="Disordered" evidence="1">
    <location>
        <begin position="1060"/>
        <end position="1114"/>
    </location>
</feature>
<organism evidence="2 3">
    <name type="scientific">Ascobolus immersus RN42</name>
    <dbReference type="NCBI Taxonomy" id="1160509"/>
    <lineage>
        <taxon>Eukaryota</taxon>
        <taxon>Fungi</taxon>
        <taxon>Dikarya</taxon>
        <taxon>Ascomycota</taxon>
        <taxon>Pezizomycotina</taxon>
        <taxon>Pezizomycetes</taxon>
        <taxon>Pezizales</taxon>
        <taxon>Ascobolaceae</taxon>
        <taxon>Ascobolus</taxon>
    </lineage>
</organism>
<dbReference type="OrthoDB" id="3232941at2759"/>
<feature type="compositionally biased region" description="Low complexity" evidence="1">
    <location>
        <begin position="712"/>
        <end position="721"/>
    </location>
</feature>
<feature type="compositionally biased region" description="Basic and acidic residues" evidence="1">
    <location>
        <begin position="892"/>
        <end position="906"/>
    </location>
</feature>
<feature type="compositionally biased region" description="Polar residues" evidence="1">
    <location>
        <begin position="655"/>
        <end position="669"/>
    </location>
</feature>
<feature type="compositionally biased region" description="Basic and acidic residues" evidence="1">
    <location>
        <begin position="826"/>
        <end position="841"/>
    </location>
</feature>
<evidence type="ECO:0000313" key="3">
    <source>
        <dbReference type="Proteomes" id="UP000275078"/>
    </source>
</evidence>
<feature type="compositionally biased region" description="Low complexity" evidence="1">
    <location>
        <begin position="728"/>
        <end position="751"/>
    </location>
</feature>
<feature type="compositionally biased region" description="Acidic residues" evidence="1">
    <location>
        <begin position="12"/>
        <end position="33"/>
    </location>
</feature>
<name>A0A3N4HFG8_ASCIM</name>
<feature type="compositionally biased region" description="Basic and acidic residues" evidence="1">
    <location>
        <begin position="865"/>
        <end position="881"/>
    </location>
</feature>
<reference evidence="2 3" key="1">
    <citation type="journal article" date="2018" name="Nat. Ecol. Evol.">
        <title>Pezizomycetes genomes reveal the molecular basis of ectomycorrhizal truffle lifestyle.</title>
        <authorList>
            <person name="Murat C."/>
            <person name="Payen T."/>
            <person name="Noel B."/>
            <person name="Kuo A."/>
            <person name="Morin E."/>
            <person name="Chen J."/>
            <person name="Kohler A."/>
            <person name="Krizsan K."/>
            <person name="Balestrini R."/>
            <person name="Da Silva C."/>
            <person name="Montanini B."/>
            <person name="Hainaut M."/>
            <person name="Levati E."/>
            <person name="Barry K.W."/>
            <person name="Belfiori B."/>
            <person name="Cichocki N."/>
            <person name="Clum A."/>
            <person name="Dockter R.B."/>
            <person name="Fauchery L."/>
            <person name="Guy J."/>
            <person name="Iotti M."/>
            <person name="Le Tacon F."/>
            <person name="Lindquist E.A."/>
            <person name="Lipzen A."/>
            <person name="Malagnac F."/>
            <person name="Mello A."/>
            <person name="Molinier V."/>
            <person name="Miyauchi S."/>
            <person name="Poulain J."/>
            <person name="Riccioni C."/>
            <person name="Rubini A."/>
            <person name="Sitrit Y."/>
            <person name="Splivallo R."/>
            <person name="Traeger S."/>
            <person name="Wang M."/>
            <person name="Zifcakova L."/>
            <person name="Wipf D."/>
            <person name="Zambonelli A."/>
            <person name="Paolocci F."/>
            <person name="Nowrousian M."/>
            <person name="Ottonello S."/>
            <person name="Baldrian P."/>
            <person name="Spatafora J.W."/>
            <person name="Henrissat B."/>
            <person name="Nagy L.G."/>
            <person name="Aury J.M."/>
            <person name="Wincker P."/>
            <person name="Grigoriev I.V."/>
            <person name="Bonfante P."/>
            <person name="Martin F.M."/>
        </authorList>
    </citation>
    <scope>NUCLEOTIDE SEQUENCE [LARGE SCALE GENOMIC DNA]</scope>
    <source>
        <strain evidence="2 3">RN42</strain>
    </source>
</reference>
<feature type="compositionally biased region" description="Low complexity" evidence="1">
    <location>
        <begin position="639"/>
        <end position="654"/>
    </location>
</feature>
<feature type="compositionally biased region" description="Basic and acidic residues" evidence="1">
    <location>
        <begin position="674"/>
        <end position="684"/>
    </location>
</feature>
<dbReference type="Proteomes" id="UP000275078">
    <property type="component" value="Unassembled WGS sequence"/>
</dbReference>
<evidence type="ECO:0000256" key="1">
    <source>
        <dbReference type="SAM" id="MobiDB-lite"/>
    </source>
</evidence>
<feature type="compositionally biased region" description="Pro residues" evidence="1">
    <location>
        <begin position="1104"/>
        <end position="1114"/>
    </location>
</feature>
<sequence length="1114" mass="123687">MLKPLTEQEKGDSDEEMENDDAGYEDVEDEEPQAQDVGPTVTDAVTVAAKKKKHSATVLRNQLKQLVENGSEEEVREGLFGGLQTAEMADWKYDEEEALKRIWQIVADAEIKALDVKSHPWQIPKLHLLQHFAITIEKFGYLQQYSSEIGETLHKGIKEAYRHSNRKNTTQQILHFHTREWAVRMREINLEQLAKDRQFQEEITEALSLYATKKHRLLAAKLNRAGGGSLSDYYARLERHNAKHAVEEIDVEKAKDPTEDRWFIPAPVTLKGAVVDKALAEGRAFKSETFNTLTTIKTTITITVNMVRAAARRQQPFRQAREPYSRVARAYLNAPGCLTRQRITAVNWSDYAPETHILGSPIKNFGYIGKACQALKNKFHPPYSIRTFAATEEEKAEFLWGLDHLPPPPPPTPTIESWIARVQQECPFKIGEEPRAVYYDDRYGQSKRQGQKEWFQFIWKMPIGPGELPTPIMSGDPFLIFRNWSYAGACNSYTKRHDGRGDTQTVRERNEYILPKIDAAEILRQARNLKVPEDVLEWFPEWEQMDILRAGSIGHVVDFATAKLSWRREDFRYHPTIPFSTRFSEHLESSVFEGLRQAIDAQECVRLTYEGYIPFNSAFYGREEKDQGPAQLPMNLRQAMADAAARSADTSNNAHNGSRAHSQPETVSSGGDFEAPRTRSDPTRSESAPTSGVFPGPVQQGNEEEEEGGPEGAPIEPSATGGPPPTEGPHGAAPPTNAVTSTGGPPHTHGGLSHVDGALSHTDGAAPPTNAVTSTGEPPHTHGGPSHADGAARHADGALSHSDDDDDWCTAFDELSDTFSQVSLKEGVRRTSGETPHQRAEEEAESGPRGLLSTIGTAIAQFRRRAGEPEGHPQGGGRRDGATQTVQTGGRGQHEIARRVEEEVQRDLQGAPQVQRAADRGFRAPVPHGGSGAENHSRRFRVGHFAGTGSRFPDTARPEGSNARRPRPEERRTDPPSVNRGRLHRPESQFHGPAAEILGPHQPEVPFLAGAPNVPRSDNVGAGQSRRRPRSPVVDMFLVSDFLRKRAKHNPNDQAVKDLLQEMHSLVKQENVEPREENGGGTGLEDSDLDSSGDADPWDKGPRHPTPNPPFDRE</sequence>
<gene>
    <name evidence="2" type="ORF">BJ508DRAFT_336659</name>
</gene>
<feature type="region of interest" description="Disordered" evidence="1">
    <location>
        <begin position="639"/>
        <end position="1034"/>
    </location>
</feature>
<feature type="region of interest" description="Disordered" evidence="1">
    <location>
        <begin position="1"/>
        <end position="40"/>
    </location>
</feature>